<gene>
    <name evidence="1" type="ORF">SAMN05421737_10863</name>
</gene>
<name>A0A1G6LCC2_9BACI</name>
<protein>
    <submittedName>
        <fullName evidence="1">Uncharacterized protein YfkK, UPF0435 family</fullName>
    </submittedName>
</protein>
<sequence>MTQLYTVEEVDAMLTDIKKKLNIVNASVIKADAVSTARHDDLRDLHAHIMRQPSFSIHELDEIVQELGQLRGTSN</sequence>
<keyword evidence="2" id="KW-1185">Reference proteome</keyword>
<proteinExistence type="predicted"/>
<reference evidence="2" key="1">
    <citation type="submission" date="2016-09" db="EMBL/GenBank/DDBJ databases">
        <authorList>
            <person name="Varghese N."/>
            <person name="Submissions S."/>
        </authorList>
    </citation>
    <scope>NUCLEOTIDE SEQUENCE [LARGE SCALE GENOMIC DNA]</scope>
    <source>
        <strain evidence="2">25nlg</strain>
    </source>
</reference>
<dbReference type="InterPro" id="IPR009507">
    <property type="entry name" value="UPF0435"/>
</dbReference>
<dbReference type="STRING" id="1464122.SAMN05421737_10863"/>
<organism evidence="1 2">
    <name type="scientific">Shouchella lonarensis</name>
    <dbReference type="NCBI Taxonomy" id="1464122"/>
    <lineage>
        <taxon>Bacteria</taxon>
        <taxon>Bacillati</taxon>
        <taxon>Bacillota</taxon>
        <taxon>Bacilli</taxon>
        <taxon>Bacillales</taxon>
        <taxon>Bacillaceae</taxon>
        <taxon>Shouchella</taxon>
    </lineage>
</organism>
<dbReference type="AlphaFoldDB" id="A0A1G6LCC2"/>
<evidence type="ECO:0000313" key="1">
    <source>
        <dbReference type="EMBL" id="SDC40296.1"/>
    </source>
</evidence>
<dbReference type="EMBL" id="FMYM01000008">
    <property type="protein sequence ID" value="SDC40296.1"/>
    <property type="molecule type" value="Genomic_DNA"/>
</dbReference>
<dbReference type="RefSeq" id="WP_176763879.1">
    <property type="nucleotide sequence ID" value="NZ_FMYM01000008.1"/>
</dbReference>
<dbReference type="Pfam" id="PF06569">
    <property type="entry name" value="DUF1128"/>
    <property type="match status" value="1"/>
</dbReference>
<evidence type="ECO:0000313" key="2">
    <source>
        <dbReference type="Proteomes" id="UP000242662"/>
    </source>
</evidence>
<dbReference type="Proteomes" id="UP000242662">
    <property type="component" value="Unassembled WGS sequence"/>
</dbReference>
<accession>A0A1G6LCC2</accession>